<dbReference type="PANTHER" id="PTHR44196:SF1">
    <property type="entry name" value="DEHYDROGENASE_REDUCTASE SDR FAMILY MEMBER 7B"/>
    <property type="match status" value="1"/>
</dbReference>
<evidence type="ECO:0000256" key="3">
    <source>
        <dbReference type="RuleBase" id="RU000363"/>
    </source>
</evidence>
<dbReference type="EMBL" id="OZ026884">
    <property type="protein sequence ID" value="CAL1240010.1"/>
    <property type="molecule type" value="Genomic_DNA"/>
</dbReference>
<dbReference type="Pfam" id="PF00106">
    <property type="entry name" value="adh_short"/>
    <property type="match status" value="1"/>
</dbReference>
<comment type="similarity">
    <text evidence="1 3">Belongs to the short-chain dehydrogenases/reductases (SDR) family.</text>
</comment>
<dbReference type="PROSITE" id="PS00061">
    <property type="entry name" value="ADH_SHORT"/>
    <property type="match status" value="1"/>
</dbReference>
<dbReference type="PRINTS" id="PR00081">
    <property type="entry name" value="GDHRDH"/>
</dbReference>
<keyword evidence="2" id="KW-0560">Oxidoreductase</keyword>
<evidence type="ECO:0000256" key="1">
    <source>
        <dbReference type="ARBA" id="ARBA00006484"/>
    </source>
</evidence>
<sequence>MEGYCIRLKEDLQGQVPRGRENLGRTFGSGCVRCGKREKAMGQRIEDTVTVITGASSGIGRATALIFAKHGGTVLLVARREAALEALALECEAAGGHALALPADVTDPGALERVARQAVESCGRIDVWVNNAAVTLFGRFEETPLRDFRRVLETNLLGYVHGARAVLPWFREQGRGILINIASGVAKMPQPFTSAYVISKYGIVALSDCLRQELVDVPGIRVVTVLPGATNTPLFQQGANYMGWAARPLGPVADPERVARAILSAALAPEREVVIGAGVRAGIALERLAPALRDRWAARWVEQGHFEERPVAPSSGNLFQPMPEYARLRGDWAQPARQPGWPWMILGGVLGLCMGVALAGRGR</sequence>
<organism evidence="6 7">
    <name type="scientific">Candidatus Methylocalor cossyra</name>
    <dbReference type="NCBI Taxonomy" id="3108543"/>
    <lineage>
        <taxon>Bacteria</taxon>
        <taxon>Pseudomonadati</taxon>
        <taxon>Pseudomonadota</taxon>
        <taxon>Gammaproteobacteria</taxon>
        <taxon>Methylococcales</taxon>
        <taxon>Methylococcaceae</taxon>
        <taxon>Candidatus Methylocalor</taxon>
    </lineage>
</organism>
<dbReference type="SMART" id="SM00822">
    <property type="entry name" value="PKS_KR"/>
    <property type="match status" value="1"/>
</dbReference>
<dbReference type="Gene3D" id="3.40.50.720">
    <property type="entry name" value="NAD(P)-binding Rossmann-like Domain"/>
    <property type="match status" value="1"/>
</dbReference>
<dbReference type="InterPro" id="IPR036291">
    <property type="entry name" value="NAD(P)-bd_dom_sf"/>
</dbReference>
<keyword evidence="4" id="KW-0472">Membrane</keyword>
<name>A0ABM9NHA5_9GAMM</name>
<keyword evidence="4" id="KW-1133">Transmembrane helix</keyword>
<dbReference type="InterPro" id="IPR057326">
    <property type="entry name" value="KR_dom"/>
</dbReference>
<evidence type="ECO:0000259" key="5">
    <source>
        <dbReference type="SMART" id="SM00822"/>
    </source>
</evidence>
<dbReference type="Proteomes" id="UP001497493">
    <property type="component" value="Chromosome"/>
</dbReference>
<feature type="transmembrane region" description="Helical" evidence="4">
    <location>
        <begin position="341"/>
        <end position="360"/>
    </location>
</feature>
<proteinExistence type="inferred from homology"/>
<dbReference type="InterPro" id="IPR002347">
    <property type="entry name" value="SDR_fam"/>
</dbReference>
<dbReference type="SUPFAM" id="SSF51735">
    <property type="entry name" value="NAD(P)-binding Rossmann-fold domains"/>
    <property type="match status" value="1"/>
</dbReference>
<feature type="domain" description="Ketoreductase" evidence="5">
    <location>
        <begin position="48"/>
        <end position="232"/>
    </location>
</feature>
<accession>A0ABM9NHA5</accession>
<evidence type="ECO:0000256" key="4">
    <source>
        <dbReference type="SAM" id="Phobius"/>
    </source>
</evidence>
<evidence type="ECO:0000256" key="2">
    <source>
        <dbReference type="ARBA" id="ARBA00023002"/>
    </source>
</evidence>
<protein>
    <submittedName>
        <fullName evidence="6">Short-subunit dehydrogenase</fullName>
    </submittedName>
</protein>
<keyword evidence="7" id="KW-1185">Reference proteome</keyword>
<evidence type="ECO:0000313" key="7">
    <source>
        <dbReference type="Proteomes" id="UP001497493"/>
    </source>
</evidence>
<dbReference type="InterPro" id="IPR020904">
    <property type="entry name" value="Sc_DH/Rdtase_CS"/>
</dbReference>
<evidence type="ECO:0000313" key="6">
    <source>
        <dbReference type="EMBL" id="CAL1240010.1"/>
    </source>
</evidence>
<dbReference type="NCBIfam" id="NF005495">
    <property type="entry name" value="PRK07109.1"/>
    <property type="match status" value="1"/>
</dbReference>
<keyword evidence="4" id="KW-0812">Transmembrane</keyword>
<reference evidence="6 7" key="1">
    <citation type="submission" date="2024-04" db="EMBL/GenBank/DDBJ databases">
        <authorList>
            <person name="Cremers G."/>
        </authorList>
    </citation>
    <scope>NUCLEOTIDE SEQUENCE [LARGE SCALE GENOMIC DNA]</scope>
    <source>
        <strain evidence="6">MeCH1-AG</strain>
    </source>
</reference>
<gene>
    <name evidence="6" type="ORF">MECH1_V1_1234</name>
</gene>
<dbReference type="PANTHER" id="PTHR44196">
    <property type="entry name" value="DEHYDROGENASE/REDUCTASE SDR FAMILY MEMBER 7B"/>
    <property type="match status" value="1"/>
</dbReference>
<dbReference type="PRINTS" id="PR00080">
    <property type="entry name" value="SDRFAMILY"/>
</dbReference>